<comment type="caution">
    <text evidence="4">The sequence shown here is derived from an EMBL/GenBank/DDBJ whole genome shotgun (WGS) entry which is preliminary data.</text>
</comment>
<sequence>MEITGTTALVTGANRGIGKAFVEELLERGAAKVYATARDVAGITAGPRIVPLRLDITDQESVTAVARAATDVALLVNNAGIGTRATIFGPEDGLRRELDTNFFGPVRVTREFAPILAANGGGAVVTMLSVMSWLANPMAAGYSVAKAAAWAATNAQRLELAGQGTLVTAVHVGAVDTAMMADFDVPKTHPNALAAQALEAVEAGEPEVLGDAPTRQVKAALAGDLRKLYPELG</sequence>
<dbReference type="RefSeq" id="WP_184780761.1">
    <property type="nucleotide sequence ID" value="NZ_JACHMG010000001.1"/>
</dbReference>
<dbReference type="GO" id="GO:0016491">
    <property type="term" value="F:oxidoreductase activity"/>
    <property type="evidence" value="ECO:0007669"/>
    <property type="project" value="UniProtKB-KW"/>
</dbReference>
<dbReference type="InterPro" id="IPR002347">
    <property type="entry name" value="SDR_fam"/>
</dbReference>
<dbReference type="Pfam" id="PF00106">
    <property type="entry name" value="adh_short"/>
    <property type="match status" value="1"/>
</dbReference>
<accession>A0A840IXB0</accession>
<dbReference type="EMBL" id="JACHMG010000001">
    <property type="protein sequence ID" value="MBB4685788.1"/>
    <property type="molecule type" value="Genomic_DNA"/>
</dbReference>
<reference evidence="4 5" key="1">
    <citation type="submission" date="2020-08" db="EMBL/GenBank/DDBJ databases">
        <title>Sequencing the genomes of 1000 actinobacteria strains.</title>
        <authorList>
            <person name="Klenk H.-P."/>
        </authorList>
    </citation>
    <scope>NUCLEOTIDE SEQUENCE [LARGE SCALE GENOMIC DNA]</scope>
    <source>
        <strain evidence="4 5">DSM 45859</strain>
    </source>
</reference>
<evidence type="ECO:0000313" key="5">
    <source>
        <dbReference type="Proteomes" id="UP000581769"/>
    </source>
</evidence>
<dbReference type="SUPFAM" id="SSF51735">
    <property type="entry name" value="NAD(P)-binding Rossmann-fold domains"/>
    <property type="match status" value="1"/>
</dbReference>
<dbReference type="AlphaFoldDB" id="A0A840IXB0"/>
<protein>
    <submittedName>
        <fullName evidence="4">NAD(P)-dependent dehydrogenase (Short-subunit alcohol dehydrogenase family)</fullName>
    </submittedName>
</protein>
<evidence type="ECO:0000313" key="4">
    <source>
        <dbReference type="EMBL" id="MBB4685788.1"/>
    </source>
</evidence>
<evidence type="ECO:0000256" key="3">
    <source>
        <dbReference type="RuleBase" id="RU000363"/>
    </source>
</evidence>
<dbReference type="NCBIfam" id="NF006119">
    <property type="entry name" value="PRK08264.1-5"/>
    <property type="match status" value="1"/>
</dbReference>
<name>A0A840IXB0_9PSEU</name>
<proteinExistence type="inferred from homology"/>
<comment type="similarity">
    <text evidence="1 3">Belongs to the short-chain dehydrogenases/reductases (SDR) family.</text>
</comment>
<evidence type="ECO:0000256" key="1">
    <source>
        <dbReference type="ARBA" id="ARBA00006484"/>
    </source>
</evidence>
<dbReference type="PRINTS" id="PR00081">
    <property type="entry name" value="GDHRDH"/>
</dbReference>
<dbReference type="Proteomes" id="UP000581769">
    <property type="component" value="Unassembled WGS sequence"/>
</dbReference>
<organism evidence="4 5">
    <name type="scientific">Amycolatopsis jiangsuensis</name>
    <dbReference type="NCBI Taxonomy" id="1181879"/>
    <lineage>
        <taxon>Bacteria</taxon>
        <taxon>Bacillati</taxon>
        <taxon>Actinomycetota</taxon>
        <taxon>Actinomycetes</taxon>
        <taxon>Pseudonocardiales</taxon>
        <taxon>Pseudonocardiaceae</taxon>
        <taxon>Amycolatopsis</taxon>
    </lineage>
</organism>
<dbReference type="Gene3D" id="3.40.50.720">
    <property type="entry name" value="NAD(P)-binding Rossmann-like Domain"/>
    <property type="match status" value="1"/>
</dbReference>
<dbReference type="PRINTS" id="PR00080">
    <property type="entry name" value="SDRFAMILY"/>
</dbReference>
<dbReference type="PANTHER" id="PTHR44169:SF6">
    <property type="entry name" value="NADPH-DEPENDENT 1-ACYLDIHYDROXYACETONE PHOSPHATE REDUCTASE"/>
    <property type="match status" value="1"/>
</dbReference>
<evidence type="ECO:0000256" key="2">
    <source>
        <dbReference type="ARBA" id="ARBA00023002"/>
    </source>
</evidence>
<gene>
    <name evidence="4" type="ORF">BJY18_003273</name>
</gene>
<keyword evidence="2" id="KW-0560">Oxidoreductase</keyword>
<dbReference type="PANTHER" id="PTHR44169">
    <property type="entry name" value="NADPH-DEPENDENT 1-ACYLDIHYDROXYACETONE PHOSPHATE REDUCTASE"/>
    <property type="match status" value="1"/>
</dbReference>
<dbReference type="InterPro" id="IPR036291">
    <property type="entry name" value="NAD(P)-bd_dom_sf"/>
</dbReference>
<keyword evidence="5" id="KW-1185">Reference proteome</keyword>